<organism evidence="15 16">
    <name type="scientific">Engystomops pustulosus</name>
    <name type="common">Tungara frog</name>
    <name type="synonym">Physalaemus pustulosus</name>
    <dbReference type="NCBI Taxonomy" id="76066"/>
    <lineage>
        <taxon>Eukaryota</taxon>
        <taxon>Metazoa</taxon>
        <taxon>Chordata</taxon>
        <taxon>Craniata</taxon>
        <taxon>Vertebrata</taxon>
        <taxon>Euteleostomi</taxon>
        <taxon>Amphibia</taxon>
        <taxon>Batrachia</taxon>
        <taxon>Anura</taxon>
        <taxon>Neobatrachia</taxon>
        <taxon>Hyloidea</taxon>
        <taxon>Leptodactylidae</taxon>
        <taxon>Leiuperinae</taxon>
        <taxon>Engystomops</taxon>
    </lineage>
</organism>
<evidence type="ECO:0000259" key="14">
    <source>
        <dbReference type="PROSITE" id="PS50262"/>
    </source>
</evidence>
<dbReference type="Proteomes" id="UP000824782">
    <property type="component" value="Unassembled WGS sequence"/>
</dbReference>
<feature type="transmembrane region" description="Helical" evidence="13">
    <location>
        <begin position="99"/>
        <end position="118"/>
    </location>
</feature>
<dbReference type="EMBL" id="WNYA01000007">
    <property type="protein sequence ID" value="KAG8561937.1"/>
    <property type="molecule type" value="Genomic_DNA"/>
</dbReference>
<dbReference type="Pfam" id="PF00001">
    <property type="entry name" value="7tm_1"/>
    <property type="match status" value="1"/>
</dbReference>
<comment type="caution">
    <text evidence="15">The sequence shown here is derived from an EMBL/GenBank/DDBJ whole genome shotgun (WGS) entry which is preliminary data.</text>
</comment>
<evidence type="ECO:0000256" key="4">
    <source>
        <dbReference type="ARBA" id="ARBA00022692"/>
    </source>
</evidence>
<dbReference type="PRINTS" id="PR00237">
    <property type="entry name" value="GPCRRHODOPSN"/>
</dbReference>
<dbReference type="PROSITE" id="PS50262">
    <property type="entry name" value="G_PROTEIN_RECEP_F1_2"/>
    <property type="match status" value="1"/>
</dbReference>
<feature type="domain" description="G-protein coupled receptors family 1 profile" evidence="14">
    <location>
        <begin position="39"/>
        <end position="287"/>
    </location>
</feature>
<evidence type="ECO:0000256" key="12">
    <source>
        <dbReference type="RuleBase" id="RU000688"/>
    </source>
</evidence>
<keyword evidence="11 12" id="KW-0807">Transducer</keyword>
<dbReference type="PANTHER" id="PTHR24234:SF15">
    <property type="entry name" value="G PROTEIN-COUPLED RECEPTOR 65"/>
    <property type="match status" value="1"/>
</dbReference>
<proteinExistence type="inferred from homology"/>
<keyword evidence="10" id="KW-0325">Glycoprotein</keyword>
<evidence type="ECO:0000256" key="3">
    <source>
        <dbReference type="ARBA" id="ARBA00022475"/>
    </source>
</evidence>
<keyword evidence="8" id="KW-1015">Disulfide bond</keyword>
<evidence type="ECO:0000313" key="16">
    <source>
        <dbReference type="Proteomes" id="UP000824782"/>
    </source>
</evidence>
<keyword evidence="6 12" id="KW-0297">G-protein coupled receptor</keyword>
<feature type="transmembrane region" description="Helical" evidence="13">
    <location>
        <begin position="229"/>
        <end position="254"/>
    </location>
</feature>
<keyword evidence="3" id="KW-1003">Cell membrane</keyword>
<keyword evidence="16" id="KW-1185">Reference proteome</keyword>
<dbReference type="PRINTS" id="PR01649">
    <property type="entry name" value="PSYCHOSINER"/>
</dbReference>
<feature type="transmembrane region" description="Helical" evidence="13">
    <location>
        <begin position="27"/>
        <end position="48"/>
    </location>
</feature>
<dbReference type="InterPro" id="IPR017452">
    <property type="entry name" value="GPCR_Rhodpsn_7TM"/>
</dbReference>
<comment type="similarity">
    <text evidence="2 12">Belongs to the G-protein coupled receptor 1 family.</text>
</comment>
<evidence type="ECO:0000256" key="9">
    <source>
        <dbReference type="ARBA" id="ARBA00023170"/>
    </source>
</evidence>
<evidence type="ECO:0000256" key="6">
    <source>
        <dbReference type="ARBA" id="ARBA00023040"/>
    </source>
</evidence>
<evidence type="ECO:0000256" key="2">
    <source>
        <dbReference type="ARBA" id="ARBA00010663"/>
    </source>
</evidence>
<evidence type="ECO:0000256" key="13">
    <source>
        <dbReference type="SAM" id="Phobius"/>
    </source>
</evidence>
<gene>
    <name evidence="15" type="ORF">GDO81_015536</name>
</gene>
<name>A0AAV7AL39_ENGPU</name>
<evidence type="ECO:0000256" key="5">
    <source>
        <dbReference type="ARBA" id="ARBA00022989"/>
    </source>
</evidence>
<dbReference type="GO" id="GO:0005886">
    <property type="term" value="C:plasma membrane"/>
    <property type="evidence" value="ECO:0007669"/>
    <property type="project" value="UniProtKB-SubCell"/>
</dbReference>
<keyword evidence="5 13" id="KW-1133">Transmembrane helix</keyword>
<evidence type="ECO:0000313" key="15">
    <source>
        <dbReference type="EMBL" id="KAG8561937.1"/>
    </source>
</evidence>
<keyword evidence="7 13" id="KW-0472">Membrane</keyword>
<evidence type="ECO:0000256" key="7">
    <source>
        <dbReference type="ARBA" id="ARBA00023136"/>
    </source>
</evidence>
<evidence type="ECO:0000256" key="8">
    <source>
        <dbReference type="ARBA" id="ARBA00023157"/>
    </source>
</evidence>
<dbReference type="InterPro" id="IPR005464">
    <property type="entry name" value="Psych_rcpt"/>
</dbReference>
<feature type="transmembrane region" description="Helical" evidence="13">
    <location>
        <begin position="187"/>
        <end position="208"/>
    </location>
</feature>
<dbReference type="SUPFAM" id="SSF81321">
    <property type="entry name" value="Family A G protein-coupled receptor-like"/>
    <property type="match status" value="1"/>
</dbReference>
<reference evidence="15" key="1">
    <citation type="thesis" date="2020" institute="ProQuest LLC" country="789 East Eisenhower Parkway, Ann Arbor, MI, USA">
        <title>Comparative Genomics and Chromosome Evolution.</title>
        <authorList>
            <person name="Mudd A.B."/>
        </authorList>
    </citation>
    <scope>NUCLEOTIDE SEQUENCE</scope>
    <source>
        <strain evidence="15">237g6f4</strain>
        <tissue evidence="15">Blood</tissue>
    </source>
</reference>
<protein>
    <recommendedName>
        <fullName evidence="14">G-protein coupled receptors family 1 profile domain-containing protein</fullName>
    </recommendedName>
</protein>
<dbReference type="Gene3D" id="1.20.1070.10">
    <property type="entry name" value="Rhodopsin 7-helix transmembrane proteins"/>
    <property type="match status" value="1"/>
</dbReference>
<comment type="subcellular location">
    <subcellularLocation>
        <location evidence="1">Cell membrane</location>
        <topology evidence="1">Multi-pass membrane protein</topology>
    </subcellularLocation>
</comment>
<dbReference type="PANTHER" id="PTHR24234">
    <property type="entry name" value="LYSOPHOSPHATIDIC ACID RECEPTOR 5/SPHINGOSYLPHOSPHORYLCHOLINE RECEPTOR"/>
    <property type="match status" value="1"/>
</dbReference>
<keyword evidence="9 12" id="KW-0675">Receptor</keyword>
<evidence type="ECO:0000256" key="10">
    <source>
        <dbReference type="ARBA" id="ARBA00023180"/>
    </source>
</evidence>
<accession>A0AAV7AL39</accession>
<evidence type="ECO:0000256" key="1">
    <source>
        <dbReference type="ARBA" id="ARBA00004651"/>
    </source>
</evidence>
<dbReference type="FunFam" id="1.20.1070.10:FF:000065">
    <property type="entry name" value="G-protein coupled receptor 4"/>
    <property type="match status" value="1"/>
</dbReference>
<feature type="transmembrane region" description="Helical" evidence="13">
    <location>
        <begin position="60"/>
        <end position="79"/>
    </location>
</feature>
<sequence length="336" mass="39176">MNHNHSVHNASEICIPDHNLDQYLFPITYIFVFVLSVPANCISLYVSYQQVMKKNELGIYLFNLSCSDLFYAFTFPLWIDFSLHHDNWRFPVWLCSWVAYSQHTNLYCSAAFLTCISLDRYLAVVYPLKFQHLRTRRMAICISLGVWMVQSASNVIILLNEEAVNNSKDLFCYDIFPMEKWKAQFSFFNISIGHFLPLLIIILCYYRIYMAVKQNQATESKEKQKIKQLLLIIVVMFILSFTPYHVVLLMRSIWESENCTFAENIFVPYKLTVALSSINCLADPLLYCFMSEIGRADARNIVQCCQASTHSVPSSELQMFTPSERLHRDKEFIVVT</sequence>
<dbReference type="AlphaFoldDB" id="A0AAV7AL39"/>
<dbReference type="GO" id="GO:0004930">
    <property type="term" value="F:G protein-coupled receptor activity"/>
    <property type="evidence" value="ECO:0007669"/>
    <property type="project" value="UniProtKB-KW"/>
</dbReference>
<evidence type="ECO:0000256" key="11">
    <source>
        <dbReference type="ARBA" id="ARBA00023224"/>
    </source>
</evidence>
<keyword evidence="4 12" id="KW-0812">Transmembrane</keyword>
<feature type="transmembrane region" description="Helical" evidence="13">
    <location>
        <begin position="139"/>
        <end position="159"/>
    </location>
</feature>
<dbReference type="InterPro" id="IPR000276">
    <property type="entry name" value="GPCR_Rhodpsn"/>
</dbReference>
<dbReference type="PROSITE" id="PS00237">
    <property type="entry name" value="G_PROTEIN_RECEP_F1_1"/>
    <property type="match status" value="1"/>
</dbReference>